<feature type="region of interest" description="Disordered" evidence="1">
    <location>
        <begin position="886"/>
        <end position="906"/>
    </location>
</feature>
<evidence type="ECO:0000256" key="1">
    <source>
        <dbReference type="SAM" id="MobiDB-lite"/>
    </source>
</evidence>
<dbReference type="EMBL" id="ANFO01000715">
    <property type="protein sequence ID" value="KGQ07222.1"/>
    <property type="molecule type" value="Genomic_DNA"/>
</dbReference>
<dbReference type="HOGENOM" id="CLU_013219_0_0_1"/>
<proteinExistence type="predicted"/>
<dbReference type="Proteomes" id="UP000030106">
    <property type="component" value="Unassembled WGS sequence"/>
</dbReference>
<evidence type="ECO:0000313" key="2">
    <source>
        <dbReference type="EMBL" id="KGQ07222.1"/>
    </source>
</evidence>
<comment type="caution">
    <text evidence="2">The sequence shown here is derived from an EMBL/GenBank/DDBJ whole genome shotgun (WGS) entry which is preliminary data.</text>
</comment>
<dbReference type="InterPro" id="IPR027796">
    <property type="entry name" value="OTT_1508_deam-like"/>
</dbReference>
<protein>
    <submittedName>
        <fullName evidence="2">Uncharacterized protein</fullName>
    </submittedName>
</protein>
<gene>
    <name evidence="2" type="ORF">BBAD15_g7462</name>
</gene>
<dbReference type="AlphaFoldDB" id="A0A0A2VLP5"/>
<name>A0A0A2VLP5_BEABA</name>
<dbReference type="Pfam" id="PF14441">
    <property type="entry name" value="OTT_1508_deam"/>
    <property type="match status" value="1"/>
</dbReference>
<dbReference type="OrthoDB" id="4851849at2759"/>
<feature type="region of interest" description="Disordered" evidence="1">
    <location>
        <begin position="592"/>
        <end position="619"/>
    </location>
</feature>
<evidence type="ECO:0000313" key="3">
    <source>
        <dbReference type="Proteomes" id="UP000030106"/>
    </source>
</evidence>
<sequence length="959" mass="106822">MCRSISRLNFKIKWLGDSAAALQQVAVGPRSQQVSAQPRLESGQPSCHNSELTSLSNMAQSAYVACAENISLLHLLQKVPEPPSVNLVPAIEHDATNYTLGMATERSLAGALAFVSSITDSPNCITAVCVQEQDQKLHIHVAINKQKPTENNVTLGIICSGFNKMFTRLSDFQGGNCENDLFVQIVSLCKAKILCRLGYQKKTAFGCRSPLDTVLDQATQSLLQLRNGVQVPKMARYHQNASTLSAQIEQFLQKSAKLFKVIRSWTMHKTDNELCAVIDGLYDFVAMDKWKAVIDLIPDRLMEPTSRESLVRMLQRGSRYRHVARVLYRAAKKYPIARRMEAIAVQLPERAFKRPSPSSPPSSLERTSSRILAAPNHSVDRLCQALNTNADDARTEFKAQTHKTLTEGKFHAEVQLLCQILSQPSSRKPPRVVCASKDACFLCNCLLRAHAKLYTPRCHGKLYAGWRLPMMTAELRPLQVSINRMLEQKIQSSAAALLQSVSGRRGRQRHLYPDPCESTCSTAMRSDTTVVVDHPSSAGEGTQKESTTLELSVARDCSPSPKMSCSSRSMVSLKAEESHRPMGENATALMEKDDSLGKSSSSDIAKPLEKETTQSLVSRDIRSDSRHWTVSQSYALAQGEIVASSIPPNTASNTYTAELLRVQLEYTNTRHRAGDDDDQTRLKYQIQQLTAHEARTLREGRSISIIDVSAMTASQERTCKLDELAELLEKRLIRISLSDGRMPPVIFEPPPSPVLHLMRHRHCIHHHVVRALPRHLTLTHVSPHGHVEQHRHVPQRPRPRWHRRLHHRPPVNIPNHPAATRLPAGLLPHEIILHRPLPHVRDARPADPMPVRLVVLAPVQAAVILRVAVPRLGNVNLAVRRPHKGLLREQPERGPDALGARRQDDGGEHAAVVREGLLADEACRRVLLVGVAGRVVGHRAEHEPTILRAGKIFHVKTWP</sequence>
<organism evidence="2 3">
    <name type="scientific">Beauveria bassiana D1-5</name>
    <dbReference type="NCBI Taxonomy" id="1245745"/>
    <lineage>
        <taxon>Eukaryota</taxon>
        <taxon>Fungi</taxon>
        <taxon>Dikarya</taxon>
        <taxon>Ascomycota</taxon>
        <taxon>Pezizomycotina</taxon>
        <taxon>Sordariomycetes</taxon>
        <taxon>Hypocreomycetidae</taxon>
        <taxon>Hypocreales</taxon>
        <taxon>Cordycipitaceae</taxon>
        <taxon>Beauveria</taxon>
    </lineage>
</organism>
<reference evidence="2 3" key="1">
    <citation type="submission" date="2012-10" db="EMBL/GenBank/DDBJ databases">
        <title>Genome sequencing and analysis of entomopathogenic fungi Beauveria bassiana D1-5.</title>
        <authorList>
            <person name="Li Q."/>
            <person name="Wang L."/>
            <person name="Zhang Z."/>
            <person name="Wang Q."/>
            <person name="Ren J."/>
            <person name="Wang M."/>
            <person name="Xu W."/>
            <person name="Wang J."/>
            <person name="Lu Y."/>
            <person name="Du Q."/>
            <person name="Sun Z."/>
        </authorList>
    </citation>
    <scope>NUCLEOTIDE SEQUENCE [LARGE SCALE GENOMIC DNA]</scope>
    <source>
        <strain evidence="2 3">D1-5</strain>
    </source>
</reference>
<accession>A0A0A2VLP5</accession>